<proteinExistence type="inferred from homology"/>
<keyword evidence="6" id="KW-0479">Metal-binding</keyword>
<evidence type="ECO:0000256" key="8">
    <source>
        <dbReference type="ARBA" id="ARBA00022840"/>
    </source>
</evidence>
<keyword evidence="5" id="KW-0819">tRNA processing</keyword>
<dbReference type="NCBIfam" id="TIGR00150">
    <property type="entry name" value="T6A_YjeE"/>
    <property type="match status" value="1"/>
</dbReference>
<evidence type="ECO:0000256" key="1">
    <source>
        <dbReference type="ARBA" id="ARBA00004496"/>
    </source>
</evidence>
<keyword evidence="12" id="KW-1185">Reference proteome</keyword>
<evidence type="ECO:0000256" key="9">
    <source>
        <dbReference type="ARBA" id="ARBA00022842"/>
    </source>
</evidence>
<sequence length="171" mass="17732">MQSPAPPRLDLSLALADPEATEALGTALAGVLGPGSVVLLSGPIGAGKSHLARAVIRALLAAHERPQEDIPSPTYTLVQTYDLGEAEVWHADLYRLGGPDDVFELGLDAAFGTAICLVEWPDRLGEATPPGALEIALSADPASDGRIAKLTAIGPRWTALARRLADAGVSR</sequence>
<dbReference type="Pfam" id="PF02367">
    <property type="entry name" value="TsaE"/>
    <property type="match status" value="1"/>
</dbReference>
<reference evidence="12" key="1">
    <citation type="journal article" date="2019" name="Int. J. Syst. Evol. Microbiol.">
        <title>The Global Catalogue of Microorganisms (GCM) 10K type strain sequencing project: providing services to taxonomists for standard genome sequencing and annotation.</title>
        <authorList>
            <consortium name="The Broad Institute Genomics Platform"/>
            <consortium name="The Broad Institute Genome Sequencing Center for Infectious Disease"/>
            <person name="Wu L."/>
            <person name="Ma J."/>
        </authorList>
    </citation>
    <scope>NUCLEOTIDE SEQUENCE [LARGE SCALE GENOMIC DNA]</scope>
    <source>
        <strain evidence="12">CCUG 60524</strain>
    </source>
</reference>
<keyword evidence="9" id="KW-0460">Magnesium</keyword>
<dbReference type="InterPro" id="IPR003442">
    <property type="entry name" value="T6A_TsaE"/>
</dbReference>
<evidence type="ECO:0000256" key="2">
    <source>
        <dbReference type="ARBA" id="ARBA00007599"/>
    </source>
</evidence>
<evidence type="ECO:0000256" key="4">
    <source>
        <dbReference type="ARBA" id="ARBA00022490"/>
    </source>
</evidence>
<keyword evidence="4" id="KW-0963">Cytoplasm</keyword>
<dbReference type="SUPFAM" id="SSF52540">
    <property type="entry name" value="P-loop containing nucleoside triphosphate hydrolases"/>
    <property type="match status" value="1"/>
</dbReference>
<evidence type="ECO:0000256" key="10">
    <source>
        <dbReference type="ARBA" id="ARBA00032441"/>
    </source>
</evidence>
<comment type="caution">
    <text evidence="11">The sequence shown here is derived from an EMBL/GenBank/DDBJ whole genome shotgun (WGS) entry which is preliminary data.</text>
</comment>
<dbReference type="PANTHER" id="PTHR33540:SF2">
    <property type="entry name" value="TRNA THREONYLCARBAMOYLADENOSINE BIOSYNTHESIS PROTEIN TSAE"/>
    <property type="match status" value="1"/>
</dbReference>
<evidence type="ECO:0000313" key="12">
    <source>
        <dbReference type="Proteomes" id="UP001597108"/>
    </source>
</evidence>
<dbReference type="Gene3D" id="3.40.50.300">
    <property type="entry name" value="P-loop containing nucleotide triphosphate hydrolases"/>
    <property type="match status" value="1"/>
</dbReference>
<keyword evidence="8" id="KW-0067">ATP-binding</keyword>
<gene>
    <name evidence="11" type="primary">tsaE</name>
    <name evidence="11" type="ORF">ACFQ2S_21840</name>
</gene>
<evidence type="ECO:0000256" key="3">
    <source>
        <dbReference type="ARBA" id="ARBA00019010"/>
    </source>
</evidence>
<comment type="subcellular location">
    <subcellularLocation>
        <location evidence="1">Cytoplasm</location>
    </subcellularLocation>
</comment>
<dbReference type="Proteomes" id="UP001597108">
    <property type="component" value="Unassembled WGS sequence"/>
</dbReference>
<keyword evidence="7" id="KW-0547">Nucleotide-binding</keyword>
<organism evidence="11 12">
    <name type="scientific">Tropicimonas aquimaris</name>
    <dbReference type="NCBI Taxonomy" id="914152"/>
    <lineage>
        <taxon>Bacteria</taxon>
        <taxon>Pseudomonadati</taxon>
        <taxon>Pseudomonadota</taxon>
        <taxon>Alphaproteobacteria</taxon>
        <taxon>Rhodobacterales</taxon>
        <taxon>Roseobacteraceae</taxon>
        <taxon>Tropicimonas</taxon>
    </lineage>
</organism>
<protein>
    <recommendedName>
        <fullName evidence="3">tRNA threonylcarbamoyladenosine biosynthesis protein TsaE</fullName>
    </recommendedName>
    <alternativeName>
        <fullName evidence="10">t(6)A37 threonylcarbamoyladenosine biosynthesis protein TsaE</fullName>
    </alternativeName>
</protein>
<dbReference type="PANTHER" id="PTHR33540">
    <property type="entry name" value="TRNA THREONYLCARBAMOYLADENOSINE BIOSYNTHESIS PROTEIN TSAE"/>
    <property type="match status" value="1"/>
</dbReference>
<name>A0ABW3IWS8_9RHOB</name>
<accession>A0ABW3IWS8</accession>
<dbReference type="EMBL" id="JBHTJT010000051">
    <property type="protein sequence ID" value="MFD0982285.1"/>
    <property type="molecule type" value="Genomic_DNA"/>
</dbReference>
<comment type="similarity">
    <text evidence="2">Belongs to the TsaE family.</text>
</comment>
<dbReference type="InterPro" id="IPR027417">
    <property type="entry name" value="P-loop_NTPase"/>
</dbReference>
<dbReference type="RefSeq" id="WP_386078002.1">
    <property type="nucleotide sequence ID" value="NZ_JBHTJT010000051.1"/>
</dbReference>
<evidence type="ECO:0000313" key="11">
    <source>
        <dbReference type="EMBL" id="MFD0982285.1"/>
    </source>
</evidence>
<evidence type="ECO:0000256" key="6">
    <source>
        <dbReference type="ARBA" id="ARBA00022723"/>
    </source>
</evidence>
<evidence type="ECO:0000256" key="7">
    <source>
        <dbReference type="ARBA" id="ARBA00022741"/>
    </source>
</evidence>
<evidence type="ECO:0000256" key="5">
    <source>
        <dbReference type="ARBA" id="ARBA00022694"/>
    </source>
</evidence>